<evidence type="ECO:0000313" key="1">
    <source>
        <dbReference type="EMBL" id="CUO41718.1"/>
    </source>
</evidence>
<name>A0A173YFM3_9CLOT</name>
<dbReference type="PROSITE" id="PS51257">
    <property type="entry name" value="PROKAR_LIPOPROTEIN"/>
    <property type="match status" value="1"/>
</dbReference>
<dbReference type="InterPro" id="IPR032619">
    <property type="entry name" value="DUF4883"/>
</dbReference>
<dbReference type="AlphaFoldDB" id="A0A173YFM3"/>
<dbReference type="GeneID" id="83011165"/>
<dbReference type="OrthoDB" id="1937023at2"/>
<keyword evidence="1" id="KW-0449">Lipoprotein</keyword>
<dbReference type="Gene3D" id="3.30.1490.410">
    <property type="entry name" value="Uncharacterised protein PF16224, DUF4883"/>
    <property type="match status" value="1"/>
</dbReference>
<reference evidence="1 2" key="1">
    <citation type="submission" date="2015-09" db="EMBL/GenBank/DDBJ databases">
        <authorList>
            <consortium name="Pathogen Informatics"/>
        </authorList>
    </citation>
    <scope>NUCLEOTIDE SEQUENCE [LARGE SCALE GENOMIC DNA]</scope>
    <source>
        <strain evidence="1 2">2789STDY5834855</strain>
    </source>
</reference>
<evidence type="ECO:0000313" key="2">
    <source>
        <dbReference type="Proteomes" id="UP000095558"/>
    </source>
</evidence>
<protein>
    <submittedName>
        <fullName evidence="1">Putative lipoprotein</fullName>
    </submittedName>
</protein>
<gene>
    <name evidence="1" type="ORF">ERS852470_02277</name>
</gene>
<sequence length="164" mass="19293">MKNIKLLIILLLVTLLSGCVFNDPKYINFKSKPNLYYYSNEIYKKIKNNESYSLKVFDVNFYEYHDVSEEDLDVLPAFLESLNNDNYVSELDLDDAKVKYKLIIQFDDNSNDKYVINVYDKNTVTLFPWDGNLQEDIITMDNVPARDNIYSFCVYIINKTNSNN</sequence>
<proteinExistence type="predicted"/>
<dbReference type="Pfam" id="PF16224">
    <property type="entry name" value="DUF4883"/>
    <property type="match status" value="1"/>
</dbReference>
<dbReference type="EMBL" id="CYZV01000024">
    <property type="protein sequence ID" value="CUO41718.1"/>
    <property type="molecule type" value="Genomic_DNA"/>
</dbReference>
<dbReference type="CDD" id="cd15786">
    <property type="entry name" value="CPF_1278_like"/>
    <property type="match status" value="1"/>
</dbReference>
<dbReference type="RefSeq" id="WP_042396082.1">
    <property type="nucleotide sequence ID" value="NZ_CYYT01000003.1"/>
</dbReference>
<organism evidence="1 2">
    <name type="scientific">Clostridium disporicum</name>
    <dbReference type="NCBI Taxonomy" id="84024"/>
    <lineage>
        <taxon>Bacteria</taxon>
        <taxon>Bacillati</taxon>
        <taxon>Bacillota</taxon>
        <taxon>Clostridia</taxon>
        <taxon>Eubacteriales</taxon>
        <taxon>Clostridiaceae</taxon>
        <taxon>Clostridium</taxon>
    </lineage>
</organism>
<accession>A0A173YFM3</accession>
<dbReference type="Proteomes" id="UP000095558">
    <property type="component" value="Unassembled WGS sequence"/>
</dbReference>